<accession>A0ACB7T6C0</accession>
<reference evidence="1" key="1">
    <citation type="submission" date="2020-05" db="EMBL/GenBank/DDBJ databases">
        <title>Large-scale comparative analyses of tick genomes elucidate their genetic diversity and vector capacities.</title>
        <authorList>
            <person name="Jia N."/>
            <person name="Wang J."/>
            <person name="Shi W."/>
            <person name="Du L."/>
            <person name="Sun Y."/>
            <person name="Zhan W."/>
            <person name="Jiang J."/>
            <person name="Wang Q."/>
            <person name="Zhang B."/>
            <person name="Ji P."/>
            <person name="Sakyi L.B."/>
            <person name="Cui X."/>
            <person name="Yuan T."/>
            <person name="Jiang B."/>
            <person name="Yang W."/>
            <person name="Lam T.T.-Y."/>
            <person name="Chang Q."/>
            <person name="Ding S."/>
            <person name="Wang X."/>
            <person name="Zhu J."/>
            <person name="Ruan X."/>
            <person name="Zhao L."/>
            <person name="Wei J."/>
            <person name="Que T."/>
            <person name="Du C."/>
            <person name="Cheng J."/>
            <person name="Dai P."/>
            <person name="Han X."/>
            <person name="Huang E."/>
            <person name="Gao Y."/>
            <person name="Liu J."/>
            <person name="Shao H."/>
            <person name="Ye R."/>
            <person name="Li L."/>
            <person name="Wei W."/>
            <person name="Wang X."/>
            <person name="Wang C."/>
            <person name="Yang T."/>
            <person name="Huo Q."/>
            <person name="Li W."/>
            <person name="Guo W."/>
            <person name="Chen H."/>
            <person name="Zhou L."/>
            <person name="Ni X."/>
            <person name="Tian J."/>
            <person name="Zhou Y."/>
            <person name="Sheng Y."/>
            <person name="Liu T."/>
            <person name="Pan Y."/>
            <person name="Xia L."/>
            <person name="Li J."/>
            <person name="Zhao F."/>
            <person name="Cao W."/>
        </authorList>
    </citation>
    <scope>NUCLEOTIDE SEQUENCE</scope>
    <source>
        <strain evidence="1">Hyas-2018</strain>
    </source>
</reference>
<evidence type="ECO:0000313" key="1">
    <source>
        <dbReference type="EMBL" id="KAH6942475.1"/>
    </source>
</evidence>
<keyword evidence="2" id="KW-1185">Reference proteome</keyword>
<organism evidence="1 2">
    <name type="scientific">Hyalomma asiaticum</name>
    <name type="common">Tick</name>
    <dbReference type="NCBI Taxonomy" id="266040"/>
    <lineage>
        <taxon>Eukaryota</taxon>
        <taxon>Metazoa</taxon>
        <taxon>Ecdysozoa</taxon>
        <taxon>Arthropoda</taxon>
        <taxon>Chelicerata</taxon>
        <taxon>Arachnida</taxon>
        <taxon>Acari</taxon>
        <taxon>Parasitiformes</taxon>
        <taxon>Ixodida</taxon>
        <taxon>Ixodoidea</taxon>
        <taxon>Ixodidae</taxon>
        <taxon>Hyalomminae</taxon>
        <taxon>Hyalomma</taxon>
    </lineage>
</organism>
<protein>
    <submittedName>
        <fullName evidence="1">Uncharacterized protein</fullName>
    </submittedName>
</protein>
<dbReference type="EMBL" id="CM023490">
    <property type="protein sequence ID" value="KAH6942475.1"/>
    <property type="molecule type" value="Genomic_DNA"/>
</dbReference>
<sequence length="109" mass="12007">MLLKAWDVVLVAVAAVFLFQWPVDAADMGWDAVTVKNGKCHYKGKEIPRGGHVDMEKPCERWKCELTEDLVLFLGCGSSQVHAPCKIVNGSGVYPKCCPKAVCPHKHGR</sequence>
<gene>
    <name evidence="1" type="ORF">HPB50_006114</name>
</gene>
<dbReference type="Proteomes" id="UP000821845">
    <property type="component" value="Chromosome 10"/>
</dbReference>
<name>A0ACB7T6C0_HYAAI</name>
<evidence type="ECO:0000313" key="2">
    <source>
        <dbReference type="Proteomes" id="UP000821845"/>
    </source>
</evidence>
<comment type="caution">
    <text evidence="1">The sequence shown here is derived from an EMBL/GenBank/DDBJ whole genome shotgun (WGS) entry which is preliminary data.</text>
</comment>
<proteinExistence type="predicted"/>